<feature type="coiled-coil region" evidence="1">
    <location>
        <begin position="96"/>
        <end position="144"/>
    </location>
</feature>
<sequence>MQVDLQRELQGAFEENTKLTTLLDEKVSKNLIDRIELEKKVAGLKKELEKSHEDERTLQAKIEDLRALQDLPDKVDSLMKQVCDLNEELCAVQIERESLVSAKACSKEEAQQLRENVQSAQEQLVKLQDDLSKAELREKDLTHQCTNITEQKETLRKDLVRSSVENSRLLTTVE</sequence>
<dbReference type="AlphaFoldDB" id="A0AAN8M6Y0"/>
<evidence type="ECO:0000313" key="3">
    <source>
        <dbReference type="Proteomes" id="UP001356427"/>
    </source>
</evidence>
<protein>
    <submittedName>
        <fullName evidence="2">Uncharacterized protein</fullName>
    </submittedName>
</protein>
<keyword evidence="3" id="KW-1185">Reference proteome</keyword>
<evidence type="ECO:0000313" key="2">
    <source>
        <dbReference type="EMBL" id="KAK6313111.1"/>
    </source>
</evidence>
<dbReference type="EMBL" id="JAGTTL010000014">
    <property type="protein sequence ID" value="KAK6313111.1"/>
    <property type="molecule type" value="Genomic_DNA"/>
</dbReference>
<feature type="coiled-coil region" evidence="1">
    <location>
        <begin position="34"/>
        <end position="68"/>
    </location>
</feature>
<reference evidence="2 3" key="1">
    <citation type="submission" date="2021-04" db="EMBL/GenBank/DDBJ databases">
        <authorList>
            <person name="De Guttry C."/>
            <person name="Zahm M."/>
            <person name="Klopp C."/>
            <person name="Cabau C."/>
            <person name="Louis A."/>
            <person name="Berthelot C."/>
            <person name="Parey E."/>
            <person name="Roest Crollius H."/>
            <person name="Montfort J."/>
            <person name="Robinson-Rechavi M."/>
            <person name="Bucao C."/>
            <person name="Bouchez O."/>
            <person name="Gislard M."/>
            <person name="Lluch J."/>
            <person name="Milhes M."/>
            <person name="Lampietro C."/>
            <person name="Lopez Roques C."/>
            <person name="Donnadieu C."/>
            <person name="Braasch I."/>
            <person name="Desvignes T."/>
            <person name="Postlethwait J."/>
            <person name="Bobe J."/>
            <person name="Wedekind C."/>
            <person name="Guiguen Y."/>
        </authorList>
    </citation>
    <scope>NUCLEOTIDE SEQUENCE [LARGE SCALE GENOMIC DNA]</scope>
    <source>
        <strain evidence="2">Cs_M1</strain>
        <tissue evidence="2">Blood</tissue>
    </source>
</reference>
<evidence type="ECO:0000256" key="1">
    <source>
        <dbReference type="SAM" id="Coils"/>
    </source>
</evidence>
<keyword evidence="1" id="KW-0175">Coiled coil</keyword>
<proteinExistence type="predicted"/>
<organism evidence="2 3">
    <name type="scientific">Coregonus suidteri</name>
    <dbReference type="NCBI Taxonomy" id="861788"/>
    <lineage>
        <taxon>Eukaryota</taxon>
        <taxon>Metazoa</taxon>
        <taxon>Chordata</taxon>
        <taxon>Craniata</taxon>
        <taxon>Vertebrata</taxon>
        <taxon>Euteleostomi</taxon>
        <taxon>Actinopterygii</taxon>
        <taxon>Neopterygii</taxon>
        <taxon>Teleostei</taxon>
        <taxon>Protacanthopterygii</taxon>
        <taxon>Salmoniformes</taxon>
        <taxon>Salmonidae</taxon>
        <taxon>Coregoninae</taxon>
        <taxon>Coregonus</taxon>
    </lineage>
</organism>
<gene>
    <name evidence="2" type="ORF">J4Q44_G00164580</name>
</gene>
<accession>A0AAN8M6Y0</accession>
<name>A0AAN8M6Y0_9TELE</name>
<dbReference type="Proteomes" id="UP001356427">
    <property type="component" value="Unassembled WGS sequence"/>
</dbReference>
<comment type="caution">
    <text evidence="2">The sequence shown here is derived from an EMBL/GenBank/DDBJ whole genome shotgun (WGS) entry which is preliminary data.</text>
</comment>